<evidence type="ECO:0000259" key="9">
    <source>
        <dbReference type="PROSITE" id="PS50157"/>
    </source>
</evidence>
<organism evidence="10 11">
    <name type="scientific">Alligator mississippiensis</name>
    <name type="common">American alligator</name>
    <dbReference type="NCBI Taxonomy" id="8496"/>
    <lineage>
        <taxon>Eukaryota</taxon>
        <taxon>Metazoa</taxon>
        <taxon>Chordata</taxon>
        <taxon>Craniata</taxon>
        <taxon>Vertebrata</taxon>
        <taxon>Euteleostomi</taxon>
        <taxon>Archelosauria</taxon>
        <taxon>Archosauria</taxon>
        <taxon>Crocodylia</taxon>
        <taxon>Alligatoridae</taxon>
        <taxon>Alligatorinae</taxon>
        <taxon>Alligator</taxon>
    </lineage>
</organism>
<dbReference type="eggNOG" id="KOG1721">
    <property type="taxonomic scope" value="Eukaryota"/>
</dbReference>
<name>A0A151MG79_ALLMI</name>
<dbReference type="SMART" id="SM00355">
    <property type="entry name" value="ZnF_C2H2"/>
    <property type="match status" value="4"/>
</dbReference>
<feature type="domain" description="C2H2-type" evidence="9">
    <location>
        <begin position="145"/>
        <end position="165"/>
    </location>
</feature>
<evidence type="ECO:0000256" key="5">
    <source>
        <dbReference type="ARBA" id="ARBA00022833"/>
    </source>
</evidence>
<dbReference type="SUPFAM" id="SSF57667">
    <property type="entry name" value="beta-beta-alpha zinc fingers"/>
    <property type="match status" value="2"/>
</dbReference>
<proteinExistence type="predicted"/>
<dbReference type="FunFam" id="3.30.160.60:FF:000512">
    <property type="entry name" value="zinc finger protein 197 isoform X1"/>
    <property type="match status" value="1"/>
</dbReference>
<dbReference type="Proteomes" id="UP000050525">
    <property type="component" value="Unassembled WGS sequence"/>
</dbReference>
<dbReference type="EMBL" id="AKHW03006198">
    <property type="protein sequence ID" value="KYO23503.1"/>
    <property type="molecule type" value="Genomic_DNA"/>
</dbReference>
<evidence type="ECO:0000256" key="7">
    <source>
        <dbReference type="PROSITE-ProRule" id="PRU00042"/>
    </source>
</evidence>
<keyword evidence="6" id="KW-0539">Nucleus</keyword>
<dbReference type="GO" id="GO:0005634">
    <property type="term" value="C:nucleus"/>
    <property type="evidence" value="ECO:0007669"/>
    <property type="project" value="UniProtKB-SubCell"/>
</dbReference>
<dbReference type="Pfam" id="PF00096">
    <property type="entry name" value="zf-C2H2"/>
    <property type="match status" value="2"/>
</dbReference>
<evidence type="ECO:0000256" key="1">
    <source>
        <dbReference type="ARBA" id="ARBA00004123"/>
    </source>
</evidence>
<dbReference type="AlphaFoldDB" id="A0A151MG79"/>
<evidence type="ECO:0000313" key="11">
    <source>
        <dbReference type="Proteomes" id="UP000050525"/>
    </source>
</evidence>
<evidence type="ECO:0000256" key="3">
    <source>
        <dbReference type="ARBA" id="ARBA00022737"/>
    </source>
</evidence>
<dbReference type="PANTHER" id="PTHR24394">
    <property type="entry name" value="ZINC FINGER PROTEIN"/>
    <property type="match status" value="1"/>
</dbReference>
<dbReference type="FunFam" id="3.30.160.60:FF:000446">
    <property type="entry name" value="Zinc finger protein"/>
    <property type="match status" value="1"/>
</dbReference>
<protein>
    <submittedName>
        <fullName evidence="10">Zinc finger protein 784</fullName>
    </submittedName>
</protein>
<keyword evidence="11" id="KW-1185">Reference proteome</keyword>
<evidence type="ECO:0000256" key="4">
    <source>
        <dbReference type="ARBA" id="ARBA00022771"/>
    </source>
</evidence>
<keyword evidence="5" id="KW-0862">Zinc</keyword>
<gene>
    <name evidence="10" type="primary">ZNF784</name>
    <name evidence="10" type="ORF">Y1Q_0010074</name>
</gene>
<evidence type="ECO:0000256" key="2">
    <source>
        <dbReference type="ARBA" id="ARBA00022723"/>
    </source>
</evidence>
<accession>A0A151MG79</accession>
<dbReference type="GO" id="GO:0000981">
    <property type="term" value="F:DNA-binding transcription factor activity, RNA polymerase II-specific"/>
    <property type="evidence" value="ECO:0007669"/>
    <property type="project" value="TreeGrafter"/>
</dbReference>
<dbReference type="PROSITE" id="PS50157">
    <property type="entry name" value="ZINC_FINGER_C2H2_2"/>
    <property type="match status" value="3"/>
</dbReference>
<dbReference type="PANTHER" id="PTHR24394:SF29">
    <property type="entry name" value="MYONEURIN"/>
    <property type="match status" value="1"/>
</dbReference>
<reference evidence="10 11" key="1">
    <citation type="journal article" date="2012" name="Genome Biol.">
        <title>Sequencing three crocodilian genomes to illuminate the evolution of archosaurs and amniotes.</title>
        <authorList>
            <person name="St John J.A."/>
            <person name="Braun E.L."/>
            <person name="Isberg S.R."/>
            <person name="Miles L.G."/>
            <person name="Chong A.Y."/>
            <person name="Gongora J."/>
            <person name="Dalzell P."/>
            <person name="Moran C."/>
            <person name="Bed'hom B."/>
            <person name="Abzhanov A."/>
            <person name="Burgess S.C."/>
            <person name="Cooksey A.M."/>
            <person name="Castoe T.A."/>
            <person name="Crawford N.G."/>
            <person name="Densmore L.D."/>
            <person name="Drew J.C."/>
            <person name="Edwards S.V."/>
            <person name="Faircloth B.C."/>
            <person name="Fujita M.K."/>
            <person name="Greenwold M.J."/>
            <person name="Hoffmann F.G."/>
            <person name="Howard J.M."/>
            <person name="Iguchi T."/>
            <person name="Janes D.E."/>
            <person name="Khan S.Y."/>
            <person name="Kohno S."/>
            <person name="de Koning A.J."/>
            <person name="Lance S.L."/>
            <person name="McCarthy F.M."/>
            <person name="McCormack J.E."/>
            <person name="Merchant M.E."/>
            <person name="Peterson D.G."/>
            <person name="Pollock D.D."/>
            <person name="Pourmand N."/>
            <person name="Raney B.J."/>
            <person name="Roessler K.A."/>
            <person name="Sanford J.R."/>
            <person name="Sawyer R.H."/>
            <person name="Schmidt C.J."/>
            <person name="Triplett E.W."/>
            <person name="Tuberville T.D."/>
            <person name="Venegas-Anaya M."/>
            <person name="Howard J.T."/>
            <person name="Jarvis E.D."/>
            <person name="Guillette L.J.Jr."/>
            <person name="Glenn T.C."/>
            <person name="Green R.E."/>
            <person name="Ray D.A."/>
        </authorList>
    </citation>
    <scope>NUCLEOTIDE SEQUENCE [LARGE SCALE GENOMIC DNA]</scope>
    <source>
        <strain evidence="10">KSC_2009_1</strain>
    </source>
</reference>
<dbReference type="InterPro" id="IPR036236">
    <property type="entry name" value="Znf_C2H2_sf"/>
</dbReference>
<keyword evidence="3" id="KW-0677">Repeat</keyword>
<feature type="domain" description="C2H2-type" evidence="9">
    <location>
        <begin position="89"/>
        <end position="116"/>
    </location>
</feature>
<dbReference type="PROSITE" id="PS00028">
    <property type="entry name" value="ZINC_FINGER_C2H2_1"/>
    <property type="match status" value="2"/>
</dbReference>
<comment type="subcellular location">
    <subcellularLocation>
        <location evidence="1">Nucleus</location>
    </subcellularLocation>
</comment>
<feature type="compositionally biased region" description="Low complexity" evidence="8">
    <location>
        <begin position="1"/>
        <end position="16"/>
    </location>
</feature>
<evidence type="ECO:0000313" key="10">
    <source>
        <dbReference type="EMBL" id="KYO23503.1"/>
    </source>
</evidence>
<feature type="region of interest" description="Disordered" evidence="8">
    <location>
        <begin position="1"/>
        <end position="32"/>
    </location>
</feature>
<evidence type="ECO:0000256" key="8">
    <source>
        <dbReference type="SAM" id="MobiDB-lite"/>
    </source>
</evidence>
<sequence length="206" mass="22666">MEGQAMTAAAKEGAAGSLQGSAKMSHPQPPEPFQHIHEDTHVGPHQCPTCGCLFPSAHLLDDHHHTGCLQAVPQPRVPPVAACPGAKPYSCSFCTKRFKRSSDRRDHERVHTGERPFRCDICGKCFTQASVLTGHLRIHTGERPFCCSVCARAFNNCSNFKKHQRCPPTSRIVNSFPTLQSFTVLPRCHGMERAVYTEADHPRAGS</sequence>
<dbReference type="FunFam" id="3.30.160.60:FF:000557">
    <property type="entry name" value="zinc finger and SCAN domain-containing protein 29"/>
    <property type="match status" value="1"/>
</dbReference>
<dbReference type="Gene3D" id="3.30.160.60">
    <property type="entry name" value="Classic Zinc Finger"/>
    <property type="match status" value="3"/>
</dbReference>
<dbReference type="InterPro" id="IPR013087">
    <property type="entry name" value="Znf_C2H2_type"/>
</dbReference>
<dbReference type="GO" id="GO:0008270">
    <property type="term" value="F:zinc ion binding"/>
    <property type="evidence" value="ECO:0007669"/>
    <property type="project" value="UniProtKB-KW"/>
</dbReference>
<feature type="domain" description="C2H2-type" evidence="9">
    <location>
        <begin position="117"/>
        <end position="144"/>
    </location>
</feature>
<keyword evidence="4 7" id="KW-0863">Zinc-finger</keyword>
<dbReference type="STRING" id="8496.A0A151MG79"/>
<keyword evidence="2" id="KW-0479">Metal-binding</keyword>
<evidence type="ECO:0000256" key="6">
    <source>
        <dbReference type="ARBA" id="ARBA00023242"/>
    </source>
</evidence>
<comment type="caution">
    <text evidence="10">The sequence shown here is derived from an EMBL/GenBank/DDBJ whole genome shotgun (WGS) entry which is preliminary data.</text>
</comment>